<dbReference type="GO" id="GO:0043565">
    <property type="term" value="F:sequence-specific DNA binding"/>
    <property type="evidence" value="ECO:0007669"/>
    <property type="project" value="TreeGrafter"/>
</dbReference>
<dbReference type="InterPro" id="IPR012416">
    <property type="entry name" value="CBP60"/>
</dbReference>
<dbReference type="Proteomes" id="UP000245207">
    <property type="component" value="Unassembled WGS sequence"/>
</dbReference>
<feature type="region of interest" description="Disordered" evidence="1">
    <location>
        <begin position="373"/>
        <end position="398"/>
    </location>
</feature>
<evidence type="ECO:0000313" key="5">
    <source>
        <dbReference type="Proteomes" id="UP000245207"/>
    </source>
</evidence>
<dbReference type="InterPro" id="IPR046830">
    <property type="entry name" value="Calmod_bind_M"/>
</dbReference>
<evidence type="ECO:0000259" key="3">
    <source>
        <dbReference type="Pfam" id="PF20451"/>
    </source>
</evidence>
<keyword evidence="5" id="KW-1185">Reference proteome</keyword>
<dbReference type="STRING" id="35608.A0A2U1Q876"/>
<gene>
    <name evidence="4" type="ORF">CTI12_AA060290</name>
</gene>
<dbReference type="GO" id="GO:0005634">
    <property type="term" value="C:nucleus"/>
    <property type="evidence" value="ECO:0007669"/>
    <property type="project" value="TreeGrafter"/>
</dbReference>
<dbReference type="InterPro" id="IPR046831">
    <property type="entry name" value="Calmodulin_bind_N"/>
</dbReference>
<dbReference type="Pfam" id="PF20451">
    <property type="entry name" value="Calmod_bind_M"/>
    <property type="match status" value="1"/>
</dbReference>
<dbReference type="GO" id="GO:0005516">
    <property type="term" value="F:calmodulin binding"/>
    <property type="evidence" value="ECO:0007669"/>
    <property type="project" value="InterPro"/>
</dbReference>
<evidence type="ECO:0000259" key="2">
    <source>
        <dbReference type="Pfam" id="PF07887"/>
    </source>
</evidence>
<dbReference type="GO" id="GO:0080142">
    <property type="term" value="P:regulation of salicylic acid biosynthetic process"/>
    <property type="evidence" value="ECO:0007669"/>
    <property type="project" value="TreeGrafter"/>
</dbReference>
<name>A0A2U1Q876_ARTAN</name>
<dbReference type="GO" id="GO:0003700">
    <property type="term" value="F:DNA-binding transcription factor activity"/>
    <property type="evidence" value="ECO:0007669"/>
    <property type="project" value="TreeGrafter"/>
</dbReference>
<dbReference type="PANTHER" id="PTHR31713:SF63">
    <property type="entry name" value="CALMODULIN-BINDING PROTEIN60"/>
    <property type="match status" value="1"/>
</dbReference>
<evidence type="ECO:0000313" key="4">
    <source>
        <dbReference type="EMBL" id="PWA94215.1"/>
    </source>
</evidence>
<dbReference type="OrthoDB" id="1692004at2759"/>
<feature type="domain" description="Calmodulin binding protein-like N-terminal" evidence="2">
    <location>
        <begin position="57"/>
        <end position="201"/>
    </location>
</feature>
<sequence length="558" mass="63347">MIFKTLQRFIEPIIVPFLEPLIRKVIEEQIGLVEQKIMASMKENLAYKEITTPPKKLKLQFKEQVSMPVYTGKPLLGENGTAIKIALVDAITGQIVNTGPESMAKLEIVGFQVPGDDNNDDSWTFEDFQEKVMSEKKGKRTLKGNTSLQLKEGVCFIGNIHFTHTSEHNKKGWYKLGAGIVDAALMHGVEVARTEAFLMKDGRAIYSENHLHPRLSDKVSHLKHIRNKGPRYECLEKENVITVRDLLILFYTDQKRLKNILKLKAASKIWADIVNNAQASTGMFLYLDQSNEPKAGVVLNGKLELKAFIEESHRYIPVNQLSDKQKVDSQHLVKLAIKHLKTLKYFEDETCIKRSLQSSTSILSLPSANRGLGTCKTPIRPPRPSSHETYSSPNLTESPNNLNSNMGHHTNRAPIVTPQPDKLKEKVPFDDVYLYSTNTAEHRFGTFTAHNSTEAGSSSQTVESHFDTSGLMNTYDIFNQRLEVMEDLQLLRSWFNLPLESLTNEWHANSVMYDADAVTMATQTITIGPRWKKVSKLLRRNSVRERFGIQAHKRQRCF</sequence>
<feature type="domain" description="Calmodulin binding protein central" evidence="3">
    <location>
        <begin position="215"/>
        <end position="279"/>
    </location>
</feature>
<accession>A0A2U1Q876</accession>
<evidence type="ECO:0000256" key="1">
    <source>
        <dbReference type="SAM" id="MobiDB-lite"/>
    </source>
</evidence>
<dbReference type="AlphaFoldDB" id="A0A2U1Q876"/>
<dbReference type="Pfam" id="PF07887">
    <property type="entry name" value="Calmodulin_bind"/>
    <property type="match status" value="1"/>
</dbReference>
<dbReference type="PANTHER" id="PTHR31713">
    <property type="entry name" value="OS02G0177800 PROTEIN"/>
    <property type="match status" value="1"/>
</dbReference>
<proteinExistence type="predicted"/>
<dbReference type="EMBL" id="PKPP01000327">
    <property type="protein sequence ID" value="PWA94215.1"/>
    <property type="molecule type" value="Genomic_DNA"/>
</dbReference>
<protein>
    <submittedName>
        <fullName evidence="4">CALMODULIN-BINDING PROTEIN60</fullName>
    </submittedName>
</protein>
<organism evidence="4 5">
    <name type="scientific">Artemisia annua</name>
    <name type="common">Sweet wormwood</name>
    <dbReference type="NCBI Taxonomy" id="35608"/>
    <lineage>
        <taxon>Eukaryota</taxon>
        <taxon>Viridiplantae</taxon>
        <taxon>Streptophyta</taxon>
        <taxon>Embryophyta</taxon>
        <taxon>Tracheophyta</taxon>
        <taxon>Spermatophyta</taxon>
        <taxon>Magnoliopsida</taxon>
        <taxon>eudicotyledons</taxon>
        <taxon>Gunneridae</taxon>
        <taxon>Pentapetalae</taxon>
        <taxon>asterids</taxon>
        <taxon>campanulids</taxon>
        <taxon>Asterales</taxon>
        <taxon>Asteraceae</taxon>
        <taxon>Asteroideae</taxon>
        <taxon>Anthemideae</taxon>
        <taxon>Artemisiinae</taxon>
        <taxon>Artemisia</taxon>
    </lineage>
</organism>
<reference evidence="4 5" key="1">
    <citation type="journal article" date="2018" name="Mol. Plant">
        <title>The genome of Artemisia annua provides insight into the evolution of Asteraceae family and artemisinin biosynthesis.</title>
        <authorList>
            <person name="Shen Q."/>
            <person name="Zhang L."/>
            <person name="Liao Z."/>
            <person name="Wang S."/>
            <person name="Yan T."/>
            <person name="Shi P."/>
            <person name="Liu M."/>
            <person name="Fu X."/>
            <person name="Pan Q."/>
            <person name="Wang Y."/>
            <person name="Lv Z."/>
            <person name="Lu X."/>
            <person name="Zhang F."/>
            <person name="Jiang W."/>
            <person name="Ma Y."/>
            <person name="Chen M."/>
            <person name="Hao X."/>
            <person name="Li L."/>
            <person name="Tang Y."/>
            <person name="Lv G."/>
            <person name="Zhou Y."/>
            <person name="Sun X."/>
            <person name="Brodelius P.E."/>
            <person name="Rose J.K.C."/>
            <person name="Tang K."/>
        </authorList>
    </citation>
    <scope>NUCLEOTIDE SEQUENCE [LARGE SCALE GENOMIC DNA]</scope>
    <source>
        <strain evidence="5">cv. Huhao1</strain>
        <tissue evidence="4">Leaf</tissue>
    </source>
</reference>
<feature type="compositionally biased region" description="Polar residues" evidence="1">
    <location>
        <begin position="387"/>
        <end position="398"/>
    </location>
</feature>
<comment type="caution">
    <text evidence="4">The sequence shown here is derived from an EMBL/GenBank/DDBJ whole genome shotgun (WGS) entry which is preliminary data.</text>
</comment>